<dbReference type="Pfam" id="PF22622">
    <property type="entry name" value="MFE-2_hydrat-2_N"/>
    <property type="match status" value="1"/>
</dbReference>
<keyword evidence="3" id="KW-1185">Reference proteome</keyword>
<dbReference type="Gene3D" id="3.10.129.10">
    <property type="entry name" value="Hotdog Thioesterase"/>
    <property type="match status" value="1"/>
</dbReference>
<dbReference type="AlphaFoldDB" id="A0A9X2HMB3"/>
<evidence type="ECO:0000313" key="3">
    <source>
        <dbReference type="Proteomes" id="UP001139451"/>
    </source>
</evidence>
<evidence type="ECO:0000259" key="1">
    <source>
        <dbReference type="Pfam" id="PF22622"/>
    </source>
</evidence>
<dbReference type="Proteomes" id="UP001139451">
    <property type="component" value="Unassembled WGS sequence"/>
</dbReference>
<dbReference type="SUPFAM" id="SSF54637">
    <property type="entry name" value="Thioesterase/thiol ester dehydrase-isomerase"/>
    <property type="match status" value="1"/>
</dbReference>
<proteinExistence type="predicted"/>
<protein>
    <recommendedName>
        <fullName evidence="1">Peroxisomal multifunctional enzyme type 2-like N-terminal domain-containing protein</fullName>
    </recommendedName>
</protein>
<gene>
    <name evidence="2" type="ORF">M9978_20315</name>
</gene>
<dbReference type="InterPro" id="IPR054357">
    <property type="entry name" value="MFE-2_N"/>
</dbReference>
<dbReference type="InterPro" id="IPR029069">
    <property type="entry name" value="HotDog_dom_sf"/>
</dbReference>
<evidence type="ECO:0000313" key="2">
    <source>
        <dbReference type="EMBL" id="MCP3732767.1"/>
    </source>
</evidence>
<dbReference type="EMBL" id="JAMLDX010000023">
    <property type="protein sequence ID" value="MCP3732767.1"/>
    <property type="molecule type" value="Genomic_DNA"/>
</dbReference>
<reference evidence="2" key="1">
    <citation type="submission" date="2022-05" db="EMBL/GenBank/DDBJ databases">
        <title>Sphingomonas sp. strain MG17 Genome sequencing and assembly.</title>
        <authorList>
            <person name="Kim I."/>
        </authorList>
    </citation>
    <scope>NUCLEOTIDE SEQUENCE</scope>
    <source>
        <strain evidence="2">MG17</strain>
    </source>
</reference>
<organism evidence="2 3">
    <name type="scientific">Sphingomonas tagetis</name>
    <dbReference type="NCBI Taxonomy" id="2949092"/>
    <lineage>
        <taxon>Bacteria</taxon>
        <taxon>Pseudomonadati</taxon>
        <taxon>Pseudomonadota</taxon>
        <taxon>Alphaproteobacteria</taxon>
        <taxon>Sphingomonadales</taxon>
        <taxon>Sphingomonadaceae</taxon>
        <taxon>Sphingomonas</taxon>
    </lineage>
</organism>
<name>A0A9X2HMB3_9SPHN</name>
<dbReference type="RefSeq" id="WP_254296464.1">
    <property type="nucleotide sequence ID" value="NZ_JAMLDX010000023.1"/>
</dbReference>
<feature type="domain" description="Peroxisomal multifunctional enzyme type 2-like N-terminal" evidence="1">
    <location>
        <begin position="20"/>
        <end position="87"/>
    </location>
</feature>
<accession>A0A9X2HMB3</accession>
<comment type="caution">
    <text evidence="2">The sequence shown here is derived from an EMBL/GenBank/DDBJ whole genome shotgun (WGS) entry which is preliminary data.</text>
</comment>
<sequence length="99" mass="11039">MIMPLVYPDILDLKTAGERFSYTERDAMLYALAIGFGADRMDERDLHFIYESQLKAVPTLATVVAWDAGLPTAQLGVDYPLVLHGEEVTSPHRVVRADC</sequence>